<accession>A0A939D5U1</accession>
<dbReference type="Gene3D" id="3.40.50.300">
    <property type="entry name" value="P-loop containing nucleotide triphosphate hydrolases"/>
    <property type="match status" value="1"/>
</dbReference>
<evidence type="ECO:0000256" key="4">
    <source>
        <dbReference type="ARBA" id="ARBA00022801"/>
    </source>
</evidence>
<comment type="subcellular location">
    <subcellularLocation>
        <location evidence="9">Cell membrane</location>
        <topology evidence="9">Peripheral membrane protein</topology>
        <orientation evidence="9">Cytoplasmic side</orientation>
    </subcellularLocation>
    <subcellularLocation>
        <location evidence="9">Cytoplasm</location>
    </subcellularLocation>
</comment>
<evidence type="ECO:0000256" key="7">
    <source>
        <dbReference type="ARBA" id="ARBA00023170"/>
    </source>
</evidence>
<dbReference type="HAMAP" id="MF_00920">
    <property type="entry name" value="FtsY"/>
    <property type="match status" value="1"/>
</dbReference>
<dbReference type="GO" id="GO:0005047">
    <property type="term" value="F:signal recognition particle binding"/>
    <property type="evidence" value="ECO:0007669"/>
    <property type="project" value="TreeGrafter"/>
</dbReference>
<comment type="function">
    <text evidence="9">Involved in targeting and insertion of nascent membrane proteins into the cytoplasmic membrane. Acts as a receptor for the complex formed by the signal recognition particle (SRP) and the ribosome-nascent chain (RNC).</text>
</comment>
<evidence type="ECO:0000259" key="10">
    <source>
        <dbReference type="PROSITE" id="PS00300"/>
    </source>
</evidence>
<evidence type="ECO:0000313" key="11">
    <source>
        <dbReference type="EMBL" id="MBN7771924.1"/>
    </source>
</evidence>
<keyword evidence="4 9" id="KW-0378">Hydrolase</keyword>
<dbReference type="InterPro" id="IPR004390">
    <property type="entry name" value="SR_rcpt_FtsY"/>
</dbReference>
<name>A0A939D5U1_CLOAM</name>
<dbReference type="CDD" id="cd17874">
    <property type="entry name" value="FtsY"/>
    <property type="match status" value="1"/>
</dbReference>
<dbReference type="InterPro" id="IPR000897">
    <property type="entry name" value="SRP54_GTPase_dom"/>
</dbReference>
<dbReference type="EC" id="3.6.5.4" evidence="9"/>
<feature type="domain" description="SRP54-type proteins GTP-binding" evidence="10">
    <location>
        <begin position="270"/>
        <end position="283"/>
    </location>
</feature>
<dbReference type="Gene3D" id="1.20.120.140">
    <property type="entry name" value="Signal recognition particle SRP54, nucleotide-binding domain"/>
    <property type="match status" value="1"/>
</dbReference>
<dbReference type="Pfam" id="PF00448">
    <property type="entry name" value="SRP54"/>
    <property type="match status" value="1"/>
</dbReference>
<dbReference type="GO" id="GO:0003924">
    <property type="term" value="F:GTPase activity"/>
    <property type="evidence" value="ECO:0007669"/>
    <property type="project" value="UniProtKB-UniRule"/>
</dbReference>
<keyword evidence="6 9" id="KW-0472">Membrane</keyword>
<dbReference type="InterPro" id="IPR003593">
    <property type="entry name" value="AAA+_ATPase"/>
</dbReference>
<feature type="binding site" evidence="9">
    <location>
        <begin position="103"/>
        <end position="110"/>
    </location>
    <ligand>
        <name>GTP</name>
        <dbReference type="ChEBI" id="CHEBI:37565"/>
    </ligand>
</feature>
<organism evidence="11 12">
    <name type="scientific">Clostridium aminobutyricum</name>
    <dbReference type="NCBI Taxonomy" id="33953"/>
    <lineage>
        <taxon>Bacteria</taxon>
        <taxon>Bacillati</taxon>
        <taxon>Bacillota</taxon>
        <taxon>Clostridia</taxon>
        <taxon>Eubacteriales</taxon>
        <taxon>Clostridiaceae</taxon>
        <taxon>Clostridium</taxon>
    </lineage>
</organism>
<comment type="caution">
    <text evidence="11">The sequence shown here is derived from an EMBL/GenBank/DDBJ whole genome shotgun (WGS) entry which is preliminary data.</text>
</comment>
<dbReference type="GO" id="GO:0005737">
    <property type="term" value="C:cytoplasm"/>
    <property type="evidence" value="ECO:0007669"/>
    <property type="project" value="UniProtKB-SubCell"/>
</dbReference>
<comment type="similarity">
    <text evidence="9">Belongs to the GTP-binding SRP family. FtsY subfamily.</text>
</comment>
<comment type="subunit">
    <text evidence="9">Part of the signal recognition particle protein translocation system, which is composed of SRP and FtsY.</text>
</comment>
<dbReference type="InterPro" id="IPR042101">
    <property type="entry name" value="SRP54_N_sf"/>
</dbReference>
<evidence type="ECO:0000256" key="3">
    <source>
        <dbReference type="ARBA" id="ARBA00022741"/>
    </source>
</evidence>
<keyword evidence="7 9" id="KW-0675">Receptor</keyword>
<gene>
    <name evidence="9 11" type="primary">ftsY</name>
    <name evidence="11" type="ORF">JYB65_00925</name>
</gene>
<evidence type="ECO:0000256" key="1">
    <source>
        <dbReference type="ARBA" id="ARBA00022475"/>
    </source>
</evidence>
<sequence>MLFEKPKKSFFGKLSEKISEVFLGRTVDESMLEELEEVLITSDIGMETTMKIIEQLREDIRKMGITTEEQVKAQIASIVRELIDKGEAHQICEDTPLVILVIGVNGGGKTTSIAKMASRFKNEGKSVLLAAADTFRAAAGEQLEIWGDRIGVNVISHHEGADPSAVIFDAIQSAKAKNIDVLICDTAGRIQTKKNLMTELEKMNKIIGREYPEAARETLLVLDSTTGKNAVSQAREFGEITDITGIVLTKLDGTAKGGIVITIADEFNMPVKFIGVGEGMNDLKEFDPAEFAGGLFNE</sequence>
<dbReference type="AlphaFoldDB" id="A0A939D5U1"/>
<dbReference type="Pfam" id="PF02881">
    <property type="entry name" value="SRP54_N"/>
    <property type="match status" value="1"/>
</dbReference>
<dbReference type="EMBL" id="JAFJZZ010000001">
    <property type="protein sequence ID" value="MBN7771924.1"/>
    <property type="molecule type" value="Genomic_DNA"/>
</dbReference>
<evidence type="ECO:0000256" key="5">
    <source>
        <dbReference type="ARBA" id="ARBA00023134"/>
    </source>
</evidence>
<dbReference type="PROSITE" id="PS00300">
    <property type="entry name" value="SRP54"/>
    <property type="match status" value="1"/>
</dbReference>
<evidence type="ECO:0000256" key="2">
    <source>
        <dbReference type="ARBA" id="ARBA00022490"/>
    </source>
</evidence>
<dbReference type="FunFam" id="3.40.50.300:FF:000053">
    <property type="entry name" value="Signal recognition particle receptor FtsY"/>
    <property type="match status" value="1"/>
</dbReference>
<dbReference type="GO" id="GO:0006614">
    <property type="term" value="P:SRP-dependent cotranslational protein targeting to membrane"/>
    <property type="evidence" value="ECO:0007669"/>
    <property type="project" value="InterPro"/>
</dbReference>
<dbReference type="SUPFAM" id="SSF47364">
    <property type="entry name" value="Domain of the SRP/SRP receptor G-proteins"/>
    <property type="match status" value="1"/>
</dbReference>
<dbReference type="GO" id="GO:0005525">
    <property type="term" value="F:GTP binding"/>
    <property type="evidence" value="ECO:0007669"/>
    <property type="project" value="UniProtKB-UniRule"/>
</dbReference>
<dbReference type="Proteomes" id="UP000664545">
    <property type="component" value="Unassembled WGS sequence"/>
</dbReference>
<dbReference type="InterPro" id="IPR013822">
    <property type="entry name" value="Signal_recog_particl_SRP54_hlx"/>
</dbReference>
<keyword evidence="5 9" id="KW-0342">GTP-binding</keyword>
<evidence type="ECO:0000313" key="12">
    <source>
        <dbReference type="Proteomes" id="UP000664545"/>
    </source>
</evidence>
<dbReference type="NCBIfam" id="TIGR00064">
    <property type="entry name" value="ftsY"/>
    <property type="match status" value="1"/>
</dbReference>
<dbReference type="PANTHER" id="PTHR43134:SF1">
    <property type="entry name" value="SIGNAL RECOGNITION PARTICLE RECEPTOR SUBUNIT ALPHA"/>
    <property type="match status" value="1"/>
</dbReference>
<keyword evidence="3 9" id="KW-0547">Nucleotide-binding</keyword>
<keyword evidence="1 9" id="KW-1003">Cell membrane</keyword>
<dbReference type="SMART" id="SM00963">
    <property type="entry name" value="SRP54_N"/>
    <property type="match status" value="1"/>
</dbReference>
<dbReference type="InterPro" id="IPR036225">
    <property type="entry name" value="SRP/SRP_N"/>
</dbReference>
<dbReference type="PANTHER" id="PTHR43134">
    <property type="entry name" value="SIGNAL RECOGNITION PARTICLE RECEPTOR SUBUNIT ALPHA"/>
    <property type="match status" value="1"/>
</dbReference>
<comment type="catalytic activity">
    <reaction evidence="8 9">
        <text>GTP + H2O = GDP + phosphate + H(+)</text>
        <dbReference type="Rhea" id="RHEA:19669"/>
        <dbReference type="ChEBI" id="CHEBI:15377"/>
        <dbReference type="ChEBI" id="CHEBI:15378"/>
        <dbReference type="ChEBI" id="CHEBI:37565"/>
        <dbReference type="ChEBI" id="CHEBI:43474"/>
        <dbReference type="ChEBI" id="CHEBI:58189"/>
        <dbReference type="EC" id="3.6.5.4"/>
    </reaction>
</comment>
<evidence type="ECO:0000256" key="6">
    <source>
        <dbReference type="ARBA" id="ARBA00023136"/>
    </source>
</evidence>
<keyword evidence="2 9" id="KW-0963">Cytoplasm</keyword>
<evidence type="ECO:0000256" key="9">
    <source>
        <dbReference type="HAMAP-Rule" id="MF_00920"/>
    </source>
</evidence>
<proteinExistence type="inferred from homology"/>
<protein>
    <recommendedName>
        <fullName evidence="9">Signal recognition particle receptor FtsY</fullName>
        <shortName evidence="9">SRP receptor</shortName>
        <ecNumber evidence="9">3.6.5.4</ecNumber>
    </recommendedName>
</protein>
<dbReference type="SMART" id="SM00962">
    <property type="entry name" value="SRP54"/>
    <property type="match status" value="1"/>
</dbReference>
<dbReference type="GO" id="GO:0005886">
    <property type="term" value="C:plasma membrane"/>
    <property type="evidence" value="ECO:0007669"/>
    <property type="project" value="UniProtKB-SubCell"/>
</dbReference>
<dbReference type="InterPro" id="IPR027417">
    <property type="entry name" value="P-loop_NTPase"/>
</dbReference>
<feature type="binding site" evidence="9">
    <location>
        <begin position="185"/>
        <end position="189"/>
    </location>
    <ligand>
        <name>GTP</name>
        <dbReference type="ChEBI" id="CHEBI:37565"/>
    </ligand>
</feature>
<dbReference type="RefSeq" id="WP_206580706.1">
    <property type="nucleotide sequence ID" value="NZ_JAFJZZ010000001.1"/>
</dbReference>
<keyword evidence="12" id="KW-1185">Reference proteome</keyword>
<feature type="binding site" evidence="9">
    <location>
        <begin position="249"/>
        <end position="252"/>
    </location>
    <ligand>
        <name>GTP</name>
        <dbReference type="ChEBI" id="CHEBI:37565"/>
    </ligand>
</feature>
<reference evidence="11" key="1">
    <citation type="submission" date="2021-02" db="EMBL/GenBank/DDBJ databases">
        <title>Abyssanaerobacter marinus gen.nov., sp., nov, anaerobic bacterium isolated from the Onnuri vent field of Indian Ocean and suggestion of Mogibacteriaceae fam. nov., and proposal of reclassification of ambiguous this family's genus member.</title>
        <authorList>
            <person name="Kim Y.J."/>
            <person name="Yang J.-A."/>
        </authorList>
    </citation>
    <scope>NUCLEOTIDE SEQUENCE</scope>
    <source>
        <strain evidence="11">DSM 2634</strain>
    </source>
</reference>
<evidence type="ECO:0000256" key="8">
    <source>
        <dbReference type="ARBA" id="ARBA00048027"/>
    </source>
</evidence>
<dbReference type="SMART" id="SM00382">
    <property type="entry name" value="AAA"/>
    <property type="match status" value="1"/>
</dbReference>
<dbReference type="SUPFAM" id="SSF52540">
    <property type="entry name" value="P-loop containing nucleoside triphosphate hydrolases"/>
    <property type="match status" value="1"/>
</dbReference>